<feature type="transmembrane region" description="Helical" evidence="15">
    <location>
        <begin position="626"/>
        <end position="653"/>
    </location>
</feature>
<feature type="transmembrane region" description="Helical" evidence="15">
    <location>
        <begin position="694"/>
        <end position="721"/>
    </location>
</feature>
<comment type="subunit">
    <text evidence="2">Homodimer; disulfide-linked.</text>
</comment>
<keyword evidence="5 15" id="KW-0812">Transmembrane</keyword>
<keyword evidence="8" id="KW-0297">G-protein coupled receptor</keyword>
<dbReference type="PROSITE" id="PS50221">
    <property type="entry name" value="GAIN_B"/>
    <property type="match status" value="1"/>
</dbReference>
<dbReference type="Gene3D" id="2.60.220.50">
    <property type="match status" value="1"/>
</dbReference>
<feature type="signal peptide" evidence="16">
    <location>
        <begin position="1"/>
        <end position="33"/>
    </location>
</feature>
<dbReference type="Pfam" id="PF02140">
    <property type="entry name" value="SUEL_Lectin"/>
    <property type="match status" value="1"/>
</dbReference>
<feature type="domain" description="G-protein coupled receptors family 2 profile 1" evidence="18">
    <location>
        <begin position="253"/>
        <end position="311"/>
    </location>
</feature>
<dbReference type="GO" id="GO:0005886">
    <property type="term" value="C:plasma membrane"/>
    <property type="evidence" value="ECO:0007669"/>
    <property type="project" value="UniProtKB-SubCell"/>
</dbReference>
<dbReference type="CDD" id="cd22826">
    <property type="entry name" value="Gal_Rha_Lectin_LPHNs"/>
    <property type="match status" value="1"/>
</dbReference>
<keyword evidence="6 16" id="KW-0732">Signal</keyword>
<dbReference type="FunFam" id="2.60.120.740:FF:000001">
    <property type="entry name" value="Adhesion G protein-coupled receptor L2"/>
    <property type="match status" value="1"/>
</dbReference>
<feature type="transmembrane region" description="Helical" evidence="15">
    <location>
        <begin position="848"/>
        <end position="866"/>
    </location>
</feature>
<keyword evidence="13" id="KW-0807">Transducer</keyword>
<dbReference type="Pfam" id="PF00002">
    <property type="entry name" value="7tm_2"/>
    <property type="match status" value="1"/>
</dbReference>
<dbReference type="InterPro" id="IPR001879">
    <property type="entry name" value="GPCR_2_extracellular_dom"/>
</dbReference>
<evidence type="ECO:0000256" key="1">
    <source>
        <dbReference type="ARBA" id="ARBA00004651"/>
    </source>
</evidence>
<feature type="compositionally biased region" description="Low complexity" evidence="14">
    <location>
        <begin position="164"/>
        <end position="234"/>
    </location>
</feature>
<dbReference type="PANTHER" id="PTHR12011:SF471">
    <property type="entry name" value="G-PROTEIN COUPLED RECEPTORS FAMILY 2 PROFILE 2 DOMAIN-CONTAINING PROTEIN"/>
    <property type="match status" value="1"/>
</dbReference>
<evidence type="ECO:0000256" key="14">
    <source>
        <dbReference type="SAM" id="MobiDB-lite"/>
    </source>
</evidence>
<dbReference type="InterPro" id="IPR036445">
    <property type="entry name" value="GPCR_2_extracell_dom_sf"/>
</dbReference>
<dbReference type="FunFam" id="1.20.1070.10:FF:000200">
    <property type="entry name" value="Adhesion G protein-coupled receptor L3"/>
    <property type="match status" value="1"/>
</dbReference>
<evidence type="ECO:0000256" key="2">
    <source>
        <dbReference type="ARBA" id="ARBA00011748"/>
    </source>
</evidence>
<dbReference type="InterPro" id="IPR000922">
    <property type="entry name" value="Lectin_gal-bd_dom"/>
</dbReference>
<keyword evidence="10" id="KW-1015">Disulfide bond</keyword>
<evidence type="ECO:0000313" key="21">
    <source>
        <dbReference type="Proteomes" id="UP000694845"/>
    </source>
</evidence>
<dbReference type="InterPro" id="IPR017981">
    <property type="entry name" value="GPCR_2-like_7TM"/>
</dbReference>
<keyword evidence="11" id="KW-0675">Receptor</keyword>
<feature type="domain" description="GAIN-B" evidence="17">
    <location>
        <begin position="430"/>
        <end position="619"/>
    </location>
</feature>
<keyword evidence="7 15" id="KW-1133">Transmembrane helix</keyword>
<feature type="transmembrane region" description="Helical" evidence="15">
    <location>
        <begin position="733"/>
        <end position="752"/>
    </location>
</feature>
<keyword evidence="9 15" id="KW-0472">Membrane</keyword>
<comment type="subcellular location">
    <subcellularLocation>
        <location evidence="1">Cell membrane</location>
        <topology evidence="1">Multi-pass membrane protein</topology>
    </subcellularLocation>
</comment>
<dbReference type="RefSeq" id="XP_022097100.1">
    <property type="nucleotide sequence ID" value="XM_022241408.1"/>
</dbReference>
<keyword evidence="12" id="KW-0325">Glycoprotein</keyword>
<dbReference type="Pfam" id="PF01825">
    <property type="entry name" value="GPS"/>
    <property type="match status" value="1"/>
</dbReference>
<evidence type="ECO:0000259" key="17">
    <source>
        <dbReference type="PROSITE" id="PS50221"/>
    </source>
</evidence>
<dbReference type="PRINTS" id="PR00249">
    <property type="entry name" value="GPCRSECRETIN"/>
</dbReference>
<evidence type="ECO:0000256" key="4">
    <source>
        <dbReference type="ARBA" id="ARBA00022553"/>
    </source>
</evidence>
<evidence type="ECO:0000256" key="10">
    <source>
        <dbReference type="ARBA" id="ARBA00023157"/>
    </source>
</evidence>
<evidence type="ECO:0000259" key="20">
    <source>
        <dbReference type="PROSITE" id="PS50261"/>
    </source>
</evidence>
<dbReference type="GO" id="GO:0004930">
    <property type="term" value="F:G protein-coupled receptor activity"/>
    <property type="evidence" value="ECO:0007669"/>
    <property type="project" value="UniProtKB-KW"/>
</dbReference>
<evidence type="ECO:0000313" key="22">
    <source>
        <dbReference type="RefSeq" id="XP_022097100.1"/>
    </source>
</evidence>
<evidence type="ECO:0000256" key="16">
    <source>
        <dbReference type="SAM" id="SignalP"/>
    </source>
</evidence>
<dbReference type="PROSITE" id="PS50227">
    <property type="entry name" value="G_PROTEIN_RECEP_F2_3"/>
    <property type="match status" value="1"/>
</dbReference>
<feature type="transmembrane region" description="Helical" evidence="15">
    <location>
        <begin position="872"/>
        <end position="895"/>
    </location>
</feature>
<dbReference type="GeneID" id="110982768"/>
<sequence length="1172" mass="129110">MAVRPEAGRILMFGRVVCWMLVLLLAAENEAEGITVLERVRRQEVLYSSVCEGSTMNLRCLSSEHILIIESANFGRTDTDTCPRGPNNDTECIQPSSFEIVAESCNNWKTCAIPANTDVFGDPCPGTSKFLEVYLRCVPKRESPTRITYFLVTLAQHPIMATTRPSTTTTIPPPTVAVSTPSPTVRPTQRPTQMSTQRPTQMPTQSPTQSPTQIPTQISTQSPTQSSTQMVTTSKVAAPTSKPVPPLTSLALCPATFRRGIQWPQILSGSLSRQPCPEGTVGRGAEWHCEGRPAMWIPESGPDLSRCVSEWAEDIEDKLDVSASEISEVIASAVENNKKIYGGDLVVVTDLMMDSVGKLKEELAGLNNTQKFEMAETVTKNYVKIGSTVLGGSKLESWQDLPGAKKTKTATSLLSSIEETGFVLAENLGTRNTLTSEEGNVVLNVVVQDASKGDLKDISFPRPSQLTSSEWQDITDSISIPEASLKDRSKDGLSKVVFLAYNNLGSLLESSSFGNDQEQDLYVVNSRILSASIGDPRASSDLSQPATIIFEHINANFSKPVCSFWKFMNSTGSSVHADSITGEWSDTGCTMTGTNATHTTCSCTHLTNFAILMNTKGTPIPHGDAFALSIITYIGFIVSCICLLLAFITFAYFQNLQNDRNTIHKNLCICLFIAEIVFMAGIDQASRGAMCTVVALFLHYFFLAAFAWMCLEGIQLYVMLVEVFEAESSRRKYYYPFGYGLPLLVVGIAAAIDIGSYGTEEYCWLAVDNNFIWAFVAPVIVIIVVNTMFLSMAIFIMCRHSTMQTSQKEKTKKEKITPVINEQNFGSSQQIVAGDNNMDVAVSWVRGALVLLCLLGITWAFGLLYVTESLLVFAYIFTIANVFQGMFIFIFHCFMNEKVIKEYRRFIRNSMWMPEWIRDRYGGTFYTGSNQHRSSSSSSGKKRIWSQEDKRLSNTTGSSSADHRKLSTSSNGRNSGEFIPVRFTASVPETKDGHQRLSDEGIGLEMEDGQLELAQVAKGTPSPTPKRSREDRDLPASPAEVRPLLDSPREPPPSPEKRQPLPLYRQLSPPSYRPPKSGNFTSLPDLAQPPPAGGLSQPAKADKKGSLPELPRSPRFLRTKITRMNSDSQRAGHWSPLDEQKPPDEVDVADDNSGDVEFLGITSLSPRRETLI</sequence>
<dbReference type="InterPro" id="IPR043159">
    <property type="entry name" value="Lectin_gal-bd_sf"/>
</dbReference>
<dbReference type="PROSITE" id="PS00650">
    <property type="entry name" value="G_PROTEIN_RECEP_F2_2"/>
    <property type="match status" value="1"/>
</dbReference>
<dbReference type="Gene3D" id="1.20.1070.10">
    <property type="entry name" value="Rhodopsin 7-helix transmembrane proteins"/>
    <property type="match status" value="1"/>
</dbReference>
<evidence type="ECO:0000256" key="9">
    <source>
        <dbReference type="ARBA" id="ARBA00023136"/>
    </source>
</evidence>
<dbReference type="InterPro" id="IPR046338">
    <property type="entry name" value="GAIN_dom_sf"/>
</dbReference>
<gene>
    <name evidence="22 23" type="primary">LOC110982768</name>
</gene>
<feature type="transmembrane region" description="Helical" evidence="15">
    <location>
        <begin position="772"/>
        <end position="798"/>
    </location>
</feature>
<dbReference type="Gene3D" id="1.25.40.610">
    <property type="match status" value="1"/>
</dbReference>
<feature type="region of interest" description="Disordered" evidence="14">
    <location>
        <begin position="164"/>
        <end position="243"/>
    </location>
</feature>
<dbReference type="InterPro" id="IPR048072">
    <property type="entry name" value="7tmB2_latrophilin-like"/>
</dbReference>
<evidence type="ECO:0000256" key="6">
    <source>
        <dbReference type="ARBA" id="ARBA00022729"/>
    </source>
</evidence>
<keyword evidence="21" id="KW-1185">Reference proteome</keyword>
<dbReference type="PANTHER" id="PTHR12011">
    <property type="entry name" value="ADHESION G-PROTEIN COUPLED RECEPTOR"/>
    <property type="match status" value="1"/>
</dbReference>
<keyword evidence="3" id="KW-1003">Cell membrane</keyword>
<keyword evidence="4" id="KW-0597">Phosphoprotein</keyword>
<accession>A0A8B7YX86</accession>
<feature type="domain" description="SUEL-type lectin" evidence="19">
    <location>
        <begin position="50"/>
        <end position="138"/>
    </location>
</feature>
<dbReference type="PROSITE" id="PS50261">
    <property type="entry name" value="G_PROTEIN_RECEP_F2_4"/>
    <property type="match status" value="1"/>
</dbReference>
<dbReference type="RefSeq" id="XP_022097101.1">
    <property type="nucleotide sequence ID" value="XM_022241409.1"/>
</dbReference>
<dbReference type="GO" id="GO:0007189">
    <property type="term" value="P:adenylate cyclase-activating G protein-coupled receptor signaling pathway"/>
    <property type="evidence" value="ECO:0007669"/>
    <property type="project" value="TreeGrafter"/>
</dbReference>
<feature type="region of interest" description="Disordered" evidence="14">
    <location>
        <begin position="929"/>
        <end position="996"/>
    </location>
</feature>
<proteinExistence type="predicted"/>
<dbReference type="CDD" id="cd15440">
    <property type="entry name" value="7tmB2_latrophilin-like_invertebrate"/>
    <property type="match status" value="1"/>
</dbReference>
<evidence type="ECO:0000256" key="15">
    <source>
        <dbReference type="SAM" id="Phobius"/>
    </source>
</evidence>
<organism evidence="21 22">
    <name type="scientific">Acanthaster planci</name>
    <name type="common">Crown-of-thorns starfish</name>
    <dbReference type="NCBI Taxonomy" id="133434"/>
    <lineage>
        <taxon>Eukaryota</taxon>
        <taxon>Metazoa</taxon>
        <taxon>Echinodermata</taxon>
        <taxon>Eleutherozoa</taxon>
        <taxon>Asterozoa</taxon>
        <taxon>Asteroidea</taxon>
        <taxon>Valvatacea</taxon>
        <taxon>Valvatida</taxon>
        <taxon>Acanthasteridae</taxon>
        <taxon>Acanthaster</taxon>
    </lineage>
</organism>
<evidence type="ECO:0000256" key="5">
    <source>
        <dbReference type="ARBA" id="ARBA00022692"/>
    </source>
</evidence>
<evidence type="ECO:0000256" key="3">
    <source>
        <dbReference type="ARBA" id="ARBA00022475"/>
    </source>
</evidence>
<name>A0A8B7YX86_ACAPL</name>
<feature type="transmembrane region" description="Helical" evidence="15">
    <location>
        <begin position="665"/>
        <end position="682"/>
    </location>
</feature>
<dbReference type="Proteomes" id="UP000694845">
    <property type="component" value="Unplaced"/>
</dbReference>
<dbReference type="SMART" id="SM00008">
    <property type="entry name" value="HormR"/>
    <property type="match status" value="1"/>
</dbReference>
<dbReference type="OrthoDB" id="1100386at2759"/>
<dbReference type="KEGG" id="aplc:110982768"/>
<dbReference type="AlphaFoldDB" id="A0A8B7YX86"/>
<evidence type="ECO:0000259" key="19">
    <source>
        <dbReference type="PROSITE" id="PS50228"/>
    </source>
</evidence>
<dbReference type="GO" id="GO:0030246">
    <property type="term" value="F:carbohydrate binding"/>
    <property type="evidence" value="ECO:0007669"/>
    <property type="project" value="InterPro"/>
</dbReference>
<evidence type="ECO:0000256" key="12">
    <source>
        <dbReference type="ARBA" id="ARBA00023180"/>
    </source>
</evidence>
<dbReference type="InterPro" id="IPR000832">
    <property type="entry name" value="GPCR_2_secretin-like"/>
</dbReference>
<evidence type="ECO:0000256" key="7">
    <source>
        <dbReference type="ARBA" id="ARBA00022989"/>
    </source>
</evidence>
<dbReference type="Gene3D" id="2.60.120.740">
    <property type="match status" value="1"/>
</dbReference>
<dbReference type="GO" id="GO:0007166">
    <property type="term" value="P:cell surface receptor signaling pathway"/>
    <property type="evidence" value="ECO:0007669"/>
    <property type="project" value="InterPro"/>
</dbReference>
<feature type="domain" description="G-protein coupled receptors family 2 profile 2" evidence="20">
    <location>
        <begin position="628"/>
        <end position="896"/>
    </location>
</feature>
<dbReference type="InterPro" id="IPR032471">
    <property type="entry name" value="AGRL2-4_GAIN_subdom_A"/>
</dbReference>
<feature type="region of interest" description="Disordered" evidence="14">
    <location>
        <begin position="1017"/>
        <end position="1152"/>
    </location>
</feature>
<evidence type="ECO:0000313" key="23">
    <source>
        <dbReference type="RefSeq" id="XP_022097101.1"/>
    </source>
</evidence>
<dbReference type="Pfam" id="PF16489">
    <property type="entry name" value="GAIN"/>
    <property type="match status" value="1"/>
</dbReference>
<evidence type="ECO:0000256" key="13">
    <source>
        <dbReference type="ARBA" id="ARBA00023224"/>
    </source>
</evidence>
<protein>
    <submittedName>
        <fullName evidence="22 23">Adhesion G protein-coupled receptor L2-like isoform X1</fullName>
    </submittedName>
</protein>
<dbReference type="Gene3D" id="4.10.1240.10">
    <property type="entry name" value="GPCR, family 2, extracellular hormone receptor domain"/>
    <property type="match status" value="1"/>
</dbReference>
<dbReference type="InterPro" id="IPR017983">
    <property type="entry name" value="GPCR_2_secretin-like_CS"/>
</dbReference>
<reference evidence="22 23" key="1">
    <citation type="submission" date="2025-04" db="UniProtKB">
        <authorList>
            <consortium name="RefSeq"/>
        </authorList>
    </citation>
    <scope>IDENTIFICATION</scope>
</reference>
<evidence type="ECO:0000256" key="11">
    <source>
        <dbReference type="ARBA" id="ARBA00023170"/>
    </source>
</evidence>
<dbReference type="SMART" id="SM00303">
    <property type="entry name" value="GPS"/>
    <property type="match status" value="1"/>
</dbReference>
<dbReference type="InterPro" id="IPR057244">
    <property type="entry name" value="GAIN_B"/>
</dbReference>
<dbReference type="PROSITE" id="PS50228">
    <property type="entry name" value="SUEL_LECTIN"/>
    <property type="match status" value="1"/>
</dbReference>
<evidence type="ECO:0000259" key="18">
    <source>
        <dbReference type="PROSITE" id="PS50227"/>
    </source>
</evidence>
<dbReference type="InterPro" id="IPR000203">
    <property type="entry name" value="GPS"/>
</dbReference>
<evidence type="ECO:0000256" key="8">
    <source>
        <dbReference type="ARBA" id="ARBA00023040"/>
    </source>
</evidence>
<feature type="chain" id="PRO_5044665623" evidence="16">
    <location>
        <begin position="34"/>
        <end position="1172"/>
    </location>
</feature>